<sequence length="129" mass="14688">MATPVSKIATYLKNNVDKLDPQIKKEHIYGMMISPNERTTTEPIILVTEMPGGHHTYGNNAPILTKGKIQITIYYPKNYREDMESLELSLKAFLLSKKITCYSDAGHVLTPDNQQITNTLKFNFIKEDI</sequence>
<reference evidence="1" key="1">
    <citation type="submission" date="2022-01" db="EMBL/GenBank/DDBJ databases">
        <title>VMRC isolate genome collection.</title>
        <authorList>
            <person name="France M."/>
            <person name="Rutt L."/>
            <person name="Humphrys M."/>
            <person name="Ravel J."/>
        </authorList>
    </citation>
    <scope>NUCLEOTIDE SEQUENCE</scope>
    <source>
        <strain evidence="1">C0127B5</strain>
    </source>
</reference>
<evidence type="ECO:0000313" key="2">
    <source>
        <dbReference type="Proteomes" id="UP001213015"/>
    </source>
</evidence>
<comment type="caution">
    <text evidence="1">The sequence shown here is derived from an EMBL/GenBank/DDBJ whole genome shotgun (WGS) entry which is preliminary data.</text>
</comment>
<organism evidence="1 2">
    <name type="scientific">Lactobacillus mulieris</name>
    <dbReference type="NCBI Taxonomy" id="2508708"/>
    <lineage>
        <taxon>Bacteria</taxon>
        <taxon>Bacillati</taxon>
        <taxon>Bacillota</taxon>
        <taxon>Bacilli</taxon>
        <taxon>Lactobacillales</taxon>
        <taxon>Lactobacillaceae</taxon>
        <taxon>Lactobacillus</taxon>
    </lineage>
</organism>
<proteinExistence type="predicted"/>
<name>A0AAP3GVA3_9LACO</name>
<dbReference type="RefSeq" id="WP_265669154.1">
    <property type="nucleotide sequence ID" value="NZ_JAKHKO010000001.1"/>
</dbReference>
<dbReference type="InterPro" id="IPR008524">
    <property type="entry name" value="DUF806"/>
</dbReference>
<dbReference type="EMBL" id="JAKHLF010000001">
    <property type="protein sequence ID" value="MCZ3844165.1"/>
    <property type="molecule type" value="Genomic_DNA"/>
</dbReference>
<dbReference type="Pfam" id="PF05657">
    <property type="entry name" value="DUF806"/>
    <property type="match status" value="1"/>
</dbReference>
<dbReference type="AlphaFoldDB" id="A0AAP3GVA3"/>
<accession>A0AAP3GVA3</accession>
<dbReference type="Proteomes" id="UP001213015">
    <property type="component" value="Unassembled WGS sequence"/>
</dbReference>
<gene>
    <name evidence="1" type="ORF">L2422_01325</name>
</gene>
<evidence type="ECO:0000313" key="1">
    <source>
        <dbReference type="EMBL" id="MCZ3844165.1"/>
    </source>
</evidence>
<protein>
    <submittedName>
        <fullName evidence="1">DUF806 family protein</fullName>
    </submittedName>
</protein>